<gene>
    <name evidence="3" type="ORF">POM88_036783</name>
</gene>
<name>A0AAD8HPY5_9APIA</name>
<feature type="compositionally biased region" description="Basic and acidic residues" evidence="1">
    <location>
        <begin position="314"/>
        <end position="331"/>
    </location>
</feature>
<proteinExistence type="predicted"/>
<dbReference type="Proteomes" id="UP001237642">
    <property type="component" value="Unassembled WGS sequence"/>
</dbReference>
<organism evidence="3 4">
    <name type="scientific">Heracleum sosnowskyi</name>
    <dbReference type="NCBI Taxonomy" id="360622"/>
    <lineage>
        <taxon>Eukaryota</taxon>
        <taxon>Viridiplantae</taxon>
        <taxon>Streptophyta</taxon>
        <taxon>Embryophyta</taxon>
        <taxon>Tracheophyta</taxon>
        <taxon>Spermatophyta</taxon>
        <taxon>Magnoliopsida</taxon>
        <taxon>eudicotyledons</taxon>
        <taxon>Gunneridae</taxon>
        <taxon>Pentapetalae</taxon>
        <taxon>asterids</taxon>
        <taxon>campanulids</taxon>
        <taxon>Apiales</taxon>
        <taxon>Apiaceae</taxon>
        <taxon>Apioideae</taxon>
        <taxon>apioid superclade</taxon>
        <taxon>Tordylieae</taxon>
        <taxon>Tordyliinae</taxon>
        <taxon>Heracleum</taxon>
    </lineage>
</organism>
<feature type="region of interest" description="Disordered" evidence="1">
    <location>
        <begin position="842"/>
        <end position="908"/>
    </location>
</feature>
<accession>A0AAD8HPY5</accession>
<sequence length="1042" mass="113756">MENVELSDKVGVGSEVEKSKVFSGGNVESGRVELSDVEDEGLSSVKKGNNDKSKEVCGSGFGKTERTGSFYDVGDLVWGKVKSHPWWPGQVYSEELASVAVRRSKTEGYVLVAFFGDSSYGWFDPSELVPFDSHYAEKSQQTSLRTFVKAVEEAVDEASRRCSLGLACRCRNVYNFRPTTVSGYLSVDVGDFENGSVYCVDQIRKSRDDFRPMEMLDFVNQLALSSVNVEHEAIDFVKNKATALAYRKAVYEEFDETYAQAFGHEPQRPSRGQQDLNQPPKLATPAPLSGPLVIAEVLRKGKGYAKSHKSKDHAKKDPYISERRDEPKDLKTSFGVHQGQASSSEQPVSAEGSLATAALQNKSPFISKKHKVSGKHQRRESSARGEVSNPRQEAGENGGMTTDNKTAGVGVGHAVSSILVDLVADRPFPVNVNDDEARLTTFEPVKSLELSSSQEAKFKLHGEQGQDGCVAHPPGTGDAKSDKEGSFLKSGIQANKVKVLKRPTDELKGKNSTSLMKKRKKELISSKNTKMPPSGGKFEPSVGRTAKSPGHIAISSREDLQVEPDIKKEKMSYEAGKVSQVASIGFDLPQLLHSLQALARSSAGSSGCMPVVRQAFLRYRSLVFEKSLVSSPAADGDLTEIGDSDLPAVTKAFNIHAEGVRERPSSKLQRQMVRPDDSSKGGRKRGPSDRLEEIVAKKKKKISDMKALTSEKKTVQKTPIVQQPDGIKEASGLTMRSLKPAPFKKPETYYSRAPDPVMLVMKFPPQGTLPSIMELKARFARFGQLDHSATRIYWKTLTCRLVYRHRADAESACRFASSSSTLFGNSGVKCYTREVEVAVSVTEPGQAQKEDSSKGTSQSRDLAVEQRPATSLTSHSLQQPGSQPKSILKKSNGDETSGTNGGGKGTRVKFSLVEEETNRGGEQSMIGNKNINNNAVFVDGGASFSTNHGKDFSSKNSVIPPPPLPMLPIPTAAQYPRPPNYSPFAELASRNPHNYNIAVVRPMTPTLPKIDISQQMMGLLHKCNDVVNKLTAYLGYLPLHPL</sequence>
<feature type="compositionally biased region" description="Basic residues" evidence="1">
    <location>
        <begin position="367"/>
        <end position="378"/>
    </location>
</feature>
<dbReference type="SMART" id="SM00293">
    <property type="entry name" value="PWWP"/>
    <property type="match status" value="1"/>
</dbReference>
<dbReference type="Gene3D" id="2.30.30.140">
    <property type="match status" value="1"/>
</dbReference>
<feature type="region of interest" description="Disordered" evidence="1">
    <location>
        <begin position="657"/>
        <end position="692"/>
    </location>
</feature>
<dbReference type="InterPro" id="IPR000313">
    <property type="entry name" value="PWWP_dom"/>
</dbReference>
<feature type="domain" description="PWWP" evidence="2">
    <location>
        <begin position="73"/>
        <end position="134"/>
    </location>
</feature>
<protein>
    <submittedName>
        <fullName evidence="3">PWWP domain-containing protein</fullName>
    </submittedName>
</protein>
<feature type="region of interest" description="Disordered" evidence="1">
    <location>
        <begin position="264"/>
        <end position="288"/>
    </location>
</feature>
<evidence type="ECO:0000313" key="3">
    <source>
        <dbReference type="EMBL" id="KAK1370691.1"/>
    </source>
</evidence>
<dbReference type="Pfam" id="PF00855">
    <property type="entry name" value="PWWP"/>
    <property type="match status" value="1"/>
</dbReference>
<dbReference type="SUPFAM" id="SSF63748">
    <property type="entry name" value="Tudor/PWWP/MBT"/>
    <property type="match status" value="1"/>
</dbReference>
<keyword evidence="4" id="KW-1185">Reference proteome</keyword>
<evidence type="ECO:0000313" key="4">
    <source>
        <dbReference type="Proteomes" id="UP001237642"/>
    </source>
</evidence>
<dbReference type="EMBL" id="JAUIZM010000008">
    <property type="protein sequence ID" value="KAK1370691.1"/>
    <property type="molecule type" value="Genomic_DNA"/>
</dbReference>
<feature type="compositionally biased region" description="Basic and acidic residues" evidence="1">
    <location>
        <begin position="673"/>
        <end position="692"/>
    </location>
</feature>
<feature type="region of interest" description="Disordered" evidence="1">
    <location>
        <begin position="303"/>
        <end position="408"/>
    </location>
</feature>
<dbReference type="PANTHER" id="PTHR10688">
    <property type="entry name" value="PWWP DOMAIN-CONTAINING PROTEIN"/>
    <property type="match status" value="1"/>
</dbReference>
<dbReference type="PANTHER" id="PTHR10688:SF5">
    <property type="entry name" value="PWWP DOMAIN-CONTAINING PROTEIN 1-RELATED"/>
    <property type="match status" value="1"/>
</dbReference>
<evidence type="ECO:0000259" key="2">
    <source>
        <dbReference type="PROSITE" id="PS50812"/>
    </source>
</evidence>
<feature type="compositionally biased region" description="Polar residues" evidence="1">
    <location>
        <begin position="868"/>
        <end position="885"/>
    </location>
</feature>
<dbReference type="PROSITE" id="PS50812">
    <property type="entry name" value="PWWP"/>
    <property type="match status" value="1"/>
</dbReference>
<dbReference type="InterPro" id="IPR052657">
    <property type="entry name" value="PDP_family_Arabidopsis"/>
</dbReference>
<reference evidence="3" key="2">
    <citation type="submission" date="2023-05" db="EMBL/GenBank/DDBJ databases">
        <authorList>
            <person name="Schelkunov M.I."/>
        </authorList>
    </citation>
    <scope>NUCLEOTIDE SEQUENCE</scope>
    <source>
        <strain evidence="3">Hsosn_3</strain>
        <tissue evidence="3">Leaf</tissue>
    </source>
</reference>
<feature type="region of interest" description="Disordered" evidence="1">
    <location>
        <begin position="507"/>
        <end position="549"/>
    </location>
</feature>
<reference evidence="3" key="1">
    <citation type="submission" date="2023-02" db="EMBL/GenBank/DDBJ databases">
        <title>Genome of toxic invasive species Heracleum sosnowskyi carries increased number of genes despite the absence of recent whole-genome duplications.</title>
        <authorList>
            <person name="Schelkunov M."/>
            <person name="Shtratnikova V."/>
            <person name="Makarenko M."/>
            <person name="Klepikova A."/>
            <person name="Omelchenko D."/>
            <person name="Novikova G."/>
            <person name="Obukhova E."/>
            <person name="Bogdanov V."/>
            <person name="Penin A."/>
            <person name="Logacheva M."/>
        </authorList>
    </citation>
    <scope>NUCLEOTIDE SEQUENCE</scope>
    <source>
        <strain evidence="3">Hsosn_3</strain>
        <tissue evidence="3">Leaf</tissue>
    </source>
</reference>
<dbReference type="AlphaFoldDB" id="A0AAD8HPY5"/>
<dbReference type="CDD" id="cd05162">
    <property type="entry name" value="PWWP"/>
    <property type="match status" value="1"/>
</dbReference>
<feature type="compositionally biased region" description="Basic residues" evidence="1">
    <location>
        <begin position="303"/>
        <end position="313"/>
    </location>
</feature>
<evidence type="ECO:0000256" key="1">
    <source>
        <dbReference type="SAM" id="MobiDB-lite"/>
    </source>
</evidence>
<feature type="region of interest" description="Disordered" evidence="1">
    <location>
        <begin position="33"/>
        <end position="58"/>
    </location>
</feature>
<comment type="caution">
    <text evidence="3">The sequence shown here is derived from an EMBL/GenBank/DDBJ whole genome shotgun (WGS) entry which is preliminary data.</text>
</comment>